<sequence>YLIVKNLFDHGYIDAKQSVNLNHKLTLGQIKTTDDLLHEI</sequence>
<feature type="non-terminal residue" evidence="1">
    <location>
        <position position="1"/>
    </location>
</feature>
<accession>X1FJ41</accession>
<comment type="caution">
    <text evidence="1">The sequence shown here is derived from an EMBL/GenBank/DDBJ whole genome shotgun (WGS) entry which is preliminary data.</text>
</comment>
<evidence type="ECO:0000313" key="1">
    <source>
        <dbReference type="EMBL" id="GAH20808.1"/>
    </source>
</evidence>
<feature type="non-terminal residue" evidence="1">
    <location>
        <position position="40"/>
    </location>
</feature>
<dbReference type="AlphaFoldDB" id="X1FJ41"/>
<protein>
    <submittedName>
        <fullName evidence="1">Uncharacterized protein</fullName>
    </submittedName>
</protein>
<name>X1FJ41_9ZZZZ</name>
<gene>
    <name evidence="1" type="ORF">S01H4_67218</name>
</gene>
<reference evidence="1" key="1">
    <citation type="journal article" date="2014" name="Front. Microbiol.">
        <title>High frequency of phylogenetically diverse reductive dehalogenase-homologous genes in deep subseafloor sedimentary metagenomes.</title>
        <authorList>
            <person name="Kawai M."/>
            <person name="Futagami T."/>
            <person name="Toyoda A."/>
            <person name="Takaki Y."/>
            <person name="Nishi S."/>
            <person name="Hori S."/>
            <person name="Arai W."/>
            <person name="Tsubouchi T."/>
            <person name="Morono Y."/>
            <person name="Uchiyama I."/>
            <person name="Ito T."/>
            <person name="Fujiyama A."/>
            <person name="Inagaki F."/>
            <person name="Takami H."/>
        </authorList>
    </citation>
    <scope>NUCLEOTIDE SEQUENCE</scope>
    <source>
        <strain evidence="1">Expedition CK06-06</strain>
    </source>
</reference>
<organism evidence="1">
    <name type="scientific">marine sediment metagenome</name>
    <dbReference type="NCBI Taxonomy" id="412755"/>
    <lineage>
        <taxon>unclassified sequences</taxon>
        <taxon>metagenomes</taxon>
        <taxon>ecological metagenomes</taxon>
    </lineage>
</organism>
<dbReference type="EMBL" id="BART01042138">
    <property type="protein sequence ID" value="GAH20808.1"/>
    <property type="molecule type" value="Genomic_DNA"/>
</dbReference>
<proteinExistence type="predicted"/>